<organism evidence="1 2">
    <name type="scientific">Taenia crassiceps</name>
    <dbReference type="NCBI Taxonomy" id="6207"/>
    <lineage>
        <taxon>Eukaryota</taxon>
        <taxon>Metazoa</taxon>
        <taxon>Spiralia</taxon>
        <taxon>Lophotrochozoa</taxon>
        <taxon>Platyhelminthes</taxon>
        <taxon>Cestoda</taxon>
        <taxon>Eucestoda</taxon>
        <taxon>Cyclophyllidea</taxon>
        <taxon>Taeniidae</taxon>
        <taxon>Taenia</taxon>
    </lineage>
</organism>
<proteinExistence type="predicted"/>
<reference evidence="1 2" key="1">
    <citation type="journal article" date="2022" name="Front. Cell. Infect. Microbiol.">
        <title>The Genomes of Two Strains of Taenia crassiceps the Animal Model for the Study of Human Cysticercosis.</title>
        <authorList>
            <person name="Bobes R.J."/>
            <person name="Estrada K."/>
            <person name="Rios-Valencia D.G."/>
            <person name="Calderon-Gallegos A."/>
            <person name="de la Torre P."/>
            <person name="Carrero J.C."/>
            <person name="Sanchez-Flores A."/>
            <person name="Laclette J.P."/>
        </authorList>
    </citation>
    <scope>NUCLEOTIDE SEQUENCE [LARGE SCALE GENOMIC DNA]</scope>
    <source>
        <strain evidence="1">WFUcys</strain>
    </source>
</reference>
<accession>A0ABR4PZV4</accession>
<name>A0ABR4PZV4_9CEST</name>
<comment type="caution">
    <text evidence="1">The sequence shown here is derived from an EMBL/GenBank/DDBJ whole genome shotgun (WGS) entry which is preliminary data.</text>
</comment>
<protein>
    <submittedName>
        <fullName evidence="1">Uncharacterized protein</fullName>
    </submittedName>
</protein>
<keyword evidence="2" id="KW-1185">Reference proteome</keyword>
<sequence>MASMGKFGLHVIKVQIGEGPFERHRSFRALLRGHEQPSTTDVKQSLDNLADVSEKLLYAASNIGSLFKPNEKQSNEAGPQSPSFLNEVEMRTDSMDNLLEAVKLLQDEVQRLPELIETSMRKFREELIHFYEEQLEKMLSSAIETCLAISKEKIDELTSFVIEDLPESYH</sequence>
<evidence type="ECO:0000313" key="1">
    <source>
        <dbReference type="EMBL" id="KAL5102921.1"/>
    </source>
</evidence>
<dbReference type="Proteomes" id="UP001651158">
    <property type="component" value="Unassembled WGS sequence"/>
</dbReference>
<gene>
    <name evidence="1" type="ORF">TcWFU_002943</name>
</gene>
<dbReference type="EMBL" id="JAKROA010000022">
    <property type="protein sequence ID" value="KAL5102921.1"/>
    <property type="molecule type" value="Genomic_DNA"/>
</dbReference>
<evidence type="ECO:0000313" key="2">
    <source>
        <dbReference type="Proteomes" id="UP001651158"/>
    </source>
</evidence>